<dbReference type="Pfam" id="PF19420">
    <property type="entry name" value="DDAH_eukar"/>
    <property type="match status" value="1"/>
</dbReference>
<dbReference type="AlphaFoldDB" id="A0A935K5G4"/>
<dbReference type="EMBL" id="JADJMS010000028">
    <property type="protein sequence ID" value="MBK7415962.1"/>
    <property type="molecule type" value="Genomic_DNA"/>
</dbReference>
<sequence length="199" mass="22124">MPLLGNKQIILSNFKHPQRQGEKEINRSWFEANGWDCIDLPDATVFEGAGDALFDSERRLWLGGGPRSDQTTLPSLACHIKTPIFRLTLADPRFYHLDTCFCPLPDGYALYLPESFDLSSQELLVRHFGNKLIALTPDEGQQFCANAVCIGRTIVMNQTTPRLTGLLETRGFSVQETLLSEFMKSGGSAKCLTLNLSIG</sequence>
<gene>
    <name evidence="1" type="ORF">IPJ38_13425</name>
</gene>
<comment type="caution">
    <text evidence="1">The sequence shown here is derived from an EMBL/GenBank/DDBJ whole genome shotgun (WGS) entry which is preliminary data.</text>
</comment>
<evidence type="ECO:0000313" key="1">
    <source>
        <dbReference type="EMBL" id="MBK7415962.1"/>
    </source>
</evidence>
<organism evidence="1 2">
    <name type="scientific">Candidatus Dechloromonas phosphorivorans</name>
    <dbReference type="NCBI Taxonomy" id="2899244"/>
    <lineage>
        <taxon>Bacteria</taxon>
        <taxon>Pseudomonadati</taxon>
        <taxon>Pseudomonadota</taxon>
        <taxon>Betaproteobacteria</taxon>
        <taxon>Rhodocyclales</taxon>
        <taxon>Azonexaceae</taxon>
        <taxon>Dechloromonas</taxon>
    </lineage>
</organism>
<reference evidence="1 2" key="1">
    <citation type="submission" date="2020-10" db="EMBL/GenBank/DDBJ databases">
        <title>Connecting structure to function with the recovery of over 1000 high-quality activated sludge metagenome-assembled genomes encoding full-length rRNA genes using long-read sequencing.</title>
        <authorList>
            <person name="Singleton C.M."/>
            <person name="Petriglieri F."/>
            <person name="Kristensen J.M."/>
            <person name="Kirkegaard R.H."/>
            <person name="Michaelsen T.Y."/>
            <person name="Andersen M.H."/>
            <person name="Karst S.M."/>
            <person name="Dueholm M.S."/>
            <person name="Nielsen P.H."/>
            <person name="Albertsen M."/>
        </authorList>
    </citation>
    <scope>NUCLEOTIDE SEQUENCE [LARGE SCALE GENOMIC DNA]</scope>
    <source>
        <strain evidence="1">EsbW_18-Q3-R4-48_BATAC.463</strain>
    </source>
</reference>
<dbReference type="SUPFAM" id="SSF55909">
    <property type="entry name" value="Pentein"/>
    <property type="match status" value="1"/>
</dbReference>
<evidence type="ECO:0000313" key="2">
    <source>
        <dbReference type="Proteomes" id="UP000739411"/>
    </source>
</evidence>
<accession>A0A935K5G4</accession>
<name>A0A935K5G4_9RHOO</name>
<dbReference type="Proteomes" id="UP000739411">
    <property type="component" value="Unassembled WGS sequence"/>
</dbReference>
<protein>
    <recommendedName>
        <fullName evidence="3">Amidinotransferase</fullName>
    </recommendedName>
</protein>
<dbReference type="Gene3D" id="3.75.10.10">
    <property type="entry name" value="L-arginine/glycine Amidinotransferase, Chain A"/>
    <property type="match status" value="1"/>
</dbReference>
<evidence type="ECO:0008006" key="3">
    <source>
        <dbReference type="Google" id="ProtNLM"/>
    </source>
</evidence>
<proteinExistence type="predicted"/>